<feature type="signal peptide" evidence="1">
    <location>
        <begin position="1"/>
        <end position="20"/>
    </location>
</feature>
<dbReference type="InterPro" id="IPR027434">
    <property type="entry name" value="Homing_endonucl"/>
</dbReference>
<dbReference type="Pfam" id="PF14528">
    <property type="entry name" value="LAGLIDADG_3"/>
    <property type="match status" value="1"/>
</dbReference>
<evidence type="ECO:0000256" key="1">
    <source>
        <dbReference type="SAM" id="SignalP"/>
    </source>
</evidence>
<dbReference type="Pfam" id="PF00961">
    <property type="entry name" value="LAGLIDADG_1"/>
    <property type="match status" value="1"/>
</dbReference>
<dbReference type="PANTHER" id="PTHR36181">
    <property type="entry name" value="INTRON-ENCODED ENDONUCLEASE AI3-RELATED"/>
    <property type="match status" value="1"/>
</dbReference>
<dbReference type="InterPro" id="IPR051289">
    <property type="entry name" value="LAGLIDADG_Endonuclease"/>
</dbReference>
<keyword evidence="4" id="KW-0934">Plastid</keyword>
<dbReference type="SUPFAM" id="SSF55608">
    <property type="entry name" value="Homing endonucleases"/>
    <property type="match status" value="2"/>
</dbReference>
<keyword evidence="4" id="KW-0150">Chloroplast</keyword>
<dbReference type="InterPro" id="IPR004860">
    <property type="entry name" value="LAGLIDADG_dom"/>
</dbReference>
<dbReference type="PANTHER" id="PTHR36181:SF4">
    <property type="entry name" value="LAGLIDADG ENDONUCLEASE"/>
    <property type="match status" value="1"/>
</dbReference>
<evidence type="ECO:0000259" key="2">
    <source>
        <dbReference type="Pfam" id="PF00961"/>
    </source>
</evidence>
<proteinExistence type="predicted"/>
<feature type="domain" description="Homing endonuclease LAGLIDADG" evidence="2">
    <location>
        <begin position="315"/>
        <end position="405"/>
    </location>
</feature>
<geneLocation type="chloroplast" evidence="4"/>
<dbReference type="GO" id="GO:0004519">
    <property type="term" value="F:endonuclease activity"/>
    <property type="evidence" value="ECO:0007669"/>
    <property type="project" value="InterPro"/>
</dbReference>
<accession>A0A8F4XLH3</accession>
<name>A0A8F4XLH3_ULVIN</name>
<feature type="domain" description="Homing endonuclease LAGLIDADG" evidence="3">
    <location>
        <begin position="121"/>
        <end position="201"/>
    </location>
</feature>
<reference evidence="4" key="1">
    <citation type="submission" date="2021-05" db="EMBL/GenBank/DDBJ databases">
        <authorList>
            <person name="Wang H."/>
            <person name="Liu F."/>
            <person name="Wang J."/>
            <person name="Chen N."/>
        </authorList>
    </citation>
    <scope>NUCLEOTIDE SEQUENCE</scope>
    <source>
        <strain evidence="4">CNS00531</strain>
    </source>
</reference>
<keyword evidence="1" id="KW-0732">Signal</keyword>
<dbReference type="EMBL" id="MZ158703">
    <property type="protein sequence ID" value="QXI88255.1"/>
    <property type="molecule type" value="Genomic_DNA"/>
</dbReference>
<feature type="chain" id="PRO_5034970726" description="Homing endonuclease LAGLIDADG domain-containing protein" evidence="1">
    <location>
        <begin position="21"/>
        <end position="472"/>
    </location>
</feature>
<dbReference type="Gene3D" id="3.10.28.10">
    <property type="entry name" value="Homing endonucleases"/>
    <property type="match status" value="2"/>
</dbReference>
<gene>
    <name evidence="4" type="primary">orf472</name>
</gene>
<dbReference type="GO" id="GO:0005739">
    <property type="term" value="C:mitochondrion"/>
    <property type="evidence" value="ECO:0007669"/>
    <property type="project" value="UniProtKB-ARBA"/>
</dbReference>
<evidence type="ECO:0000259" key="3">
    <source>
        <dbReference type="Pfam" id="PF14528"/>
    </source>
</evidence>
<evidence type="ECO:0000313" key="4">
    <source>
        <dbReference type="EMBL" id="QXI88255.1"/>
    </source>
</evidence>
<dbReference type="AlphaFoldDB" id="A0A8F4XLH3"/>
<sequence>MNMFFSTFIFALLVSDLTVGSIILTRVVYKSGTRLIKQIAYSSKQQIESTSNVIQSSNKMIESDVNYDYINSELTPDINPLNVEYITFKIVIFCIYYYYYQYFNIQSINNKNYKIGLITWEYLTGLIETDGSFKISLDKAGKYKPIISISQKNTELLDKIQAFLHTYKINSTLDISDPQKSNRAPQLRIQGSKQILDFCQLLEDNVDILSFCSQKYRDFLIVKTALSNLNSDLKIKIDLMLSLHKTCLDQPDIKSYKNKLTRKKHEQRLNLTLGSSNEAAKVLLTKIDKQFNNHKTNIQKSIFNNTPIFSNDWCVGIMDGDGCFSISIEFITEANKRKVQLIPIFQLVMETDAILTIKMFKSMVGCEGRLIEHKNQTKKVTAIYYRVNRIDELRKLLDFFEIYNTRNLIKKQQLNLVKKLFEIKKKNDNLTNPEILSNFIRECYKVTELGKGKGKRKFTLDEALEKVNNWLN</sequence>
<protein>
    <recommendedName>
        <fullName evidence="2 3">Homing endonuclease LAGLIDADG domain-containing protein</fullName>
    </recommendedName>
</protein>
<organism evidence="4">
    <name type="scientific">Ulva intestinalis</name>
    <name type="common">Hollow green nori</name>
    <name type="synonym">Enteromorpha intestinalis</name>
    <dbReference type="NCBI Taxonomy" id="3116"/>
    <lineage>
        <taxon>Eukaryota</taxon>
        <taxon>Viridiplantae</taxon>
        <taxon>Chlorophyta</taxon>
        <taxon>core chlorophytes</taxon>
        <taxon>Ulvophyceae</taxon>
        <taxon>OUU clade</taxon>
        <taxon>Ulvales</taxon>
        <taxon>Ulvaceae</taxon>
        <taxon>Ulva</taxon>
    </lineage>
</organism>